<dbReference type="EMBL" id="AYOZ01000014">
    <property type="protein sequence ID" value="ETI60419.1"/>
    <property type="molecule type" value="Genomic_DNA"/>
</dbReference>
<evidence type="ECO:0000256" key="1">
    <source>
        <dbReference type="SAM" id="Phobius"/>
    </source>
</evidence>
<sequence>MWCGSFLGCVIIVFLLMMSMPRLFVSKAYNPLGLMFKILKNQGLVFCFDGGFKSLLSLFGLLLRETLQKICKYKGMI</sequence>
<keyword evidence="1" id="KW-1133">Transmembrane helix</keyword>
<keyword evidence="1" id="KW-0472">Membrane</keyword>
<dbReference type="Proteomes" id="UP000018857">
    <property type="component" value="Unassembled WGS sequence"/>
</dbReference>
<keyword evidence="1" id="KW-0812">Transmembrane</keyword>
<evidence type="ECO:0000313" key="3">
    <source>
        <dbReference type="Proteomes" id="UP000018857"/>
    </source>
</evidence>
<accession>W1RXK7</accession>
<feature type="transmembrane region" description="Helical" evidence="1">
    <location>
        <begin position="42"/>
        <end position="63"/>
    </location>
</feature>
<dbReference type="AlphaFoldDB" id="W1RXK7"/>
<evidence type="ECO:0000313" key="2">
    <source>
        <dbReference type="EMBL" id="ETI60419.1"/>
    </source>
</evidence>
<gene>
    <name evidence="2" type="ORF">D104_09430</name>
</gene>
<protein>
    <submittedName>
        <fullName evidence="2">Uncharacterized protein</fullName>
    </submittedName>
</protein>
<dbReference type="PATRIC" id="fig|1208321.3.peg.1875"/>
<organism evidence="2 3">
    <name type="scientific">Marinomonas profundimaris</name>
    <dbReference type="NCBI Taxonomy" id="1208321"/>
    <lineage>
        <taxon>Bacteria</taxon>
        <taxon>Pseudomonadati</taxon>
        <taxon>Pseudomonadota</taxon>
        <taxon>Gammaproteobacteria</taxon>
        <taxon>Oceanospirillales</taxon>
        <taxon>Oceanospirillaceae</taxon>
        <taxon>Marinomonas</taxon>
    </lineage>
</organism>
<reference evidence="2 3" key="1">
    <citation type="journal article" date="2014" name="Genome Announc.">
        <title>Draft Genome Sequence of Marinomonas sp. Strain D104, a Polycyclic Aromatic Hydrocarbon-Degrading Bacterium from the Deep-Sea Sediment of the Arctic Ocean.</title>
        <authorList>
            <person name="Dong C."/>
            <person name="Bai X."/>
            <person name="Lai Q."/>
            <person name="Xie Y."/>
            <person name="Chen X."/>
            <person name="Shao Z."/>
        </authorList>
    </citation>
    <scope>NUCLEOTIDE SEQUENCE [LARGE SCALE GENOMIC DNA]</scope>
    <source>
        <strain evidence="2 3">D104</strain>
    </source>
</reference>
<proteinExistence type="predicted"/>
<keyword evidence="3" id="KW-1185">Reference proteome</keyword>
<comment type="caution">
    <text evidence="2">The sequence shown here is derived from an EMBL/GenBank/DDBJ whole genome shotgun (WGS) entry which is preliminary data.</text>
</comment>
<name>W1RXK7_9GAMM</name>
<dbReference type="STRING" id="1208321.D104_09430"/>